<proteinExistence type="predicted"/>
<reference evidence="2 3" key="1">
    <citation type="submission" date="2018-02" db="EMBL/GenBank/DDBJ databases">
        <title>Comparative genomes isolates from brazilian mangrove.</title>
        <authorList>
            <person name="Araujo J.E."/>
            <person name="Taketani R.G."/>
            <person name="Silva M.C.P."/>
            <person name="Loureco M.V."/>
            <person name="Andreote F.D."/>
        </authorList>
    </citation>
    <scope>NUCLEOTIDE SEQUENCE [LARGE SCALE GENOMIC DNA]</scope>
    <source>
        <strain evidence="2 3">HEX-2 MGV</strain>
    </source>
</reference>
<organism evidence="2 3">
    <name type="scientific">Blastopirellula marina</name>
    <dbReference type="NCBI Taxonomy" id="124"/>
    <lineage>
        <taxon>Bacteria</taxon>
        <taxon>Pseudomonadati</taxon>
        <taxon>Planctomycetota</taxon>
        <taxon>Planctomycetia</taxon>
        <taxon>Pirellulales</taxon>
        <taxon>Pirellulaceae</taxon>
        <taxon>Blastopirellula</taxon>
    </lineage>
</organism>
<dbReference type="RefSeq" id="WP_105352412.1">
    <property type="nucleotide sequence ID" value="NZ_PUIA01000030.1"/>
</dbReference>
<sequence length="170" mass="18561">MDQEAWYFEHNGQRVGPFYRNELAELAKGKILDTSSRLVDALGQTVLLPELLGLGSRVQIVPEANTTDTVGIGSSHGDGEELVTAEIVPASRDLEHLPTDSDSLSLSEFIAYGLAFLFLPILCVLVSSLLYYVWKSSSPWKAQQINLLGFGVFFLHILFGCVLGMLAEGS</sequence>
<accession>A0A2S8FST9</accession>
<gene>
    <name evidence="2" type="ORF">C5Y96_09380</name>
</gene>
<keyword evidence="1" id="KW-0812">Transmembrane</keyword>
<comment type="caution">
    <text evidence="2">The sequence shown here is derived from an EMBL/GenBank/DDBJ whole genome shotgun (WGS) entry which is preliminary data.</text>
</comment>
<feature type="transmembrane region" description="Helical" evidence="1">
    <location>
        <begin position="109"/>
        <end position="133"/>
    </location>
</feature>
<evidence type="ECO:0008006" key="4">
    <source>
        <dbReference type="Google" id="ProtNLM"/>
    </source>
</evidence>
<evidence type="ECO:0000313" key="2">
    <source>
        <dbReference type="EMBL" id="PQO35243.1"/>
    </source>
</evidence>
<keyword evidence="1" id="KW-0472">Membrane</keyword>
<keyword evidence="1" id="KW-1133">Transmembrane helix</keyword>
<dbReference type="Proteomes" id="UP000240009">
    <property type="component" value="Unassembled WGS sequence"/>
</dbReference>
<evidence type="ECO:0000313" key="3">
    <source>
        <dbReference type="Proteomes" id="UP000240009"/>
    </source>
</evidence>
<evidence type="ECO:0000256" key="1">
    <source>
        <dbReference type="SAM" id="Phobius"/>
    </source>
</evidence>
<dbReference type="EMBL" id="PUIA01000030">
    <property type="protein sequence ID" value="PQO35243.1"/>
    <property type="molecule type" value="Genomic_DNA"/>
</dbReference>
<protein>
    <recommendedName>
        <fullName evidence="4">GYF domain-containing protein</fullName>
    </recommendedName>
</protein>
<feature type="transmembrane region" description="Helical" evidence="1">
    <location>
        <begin position="145"/>
        <end position="167"/>
    </location>
</feature>
<dbReference type="AlphaFoldDB" id="A0A2S8FST9"/>
<name>A0A2S8FST9_9BACT</name>